<evidence type="ECO:0000313" key="3">
    <source>
        <dbReference type="EMBL" id="SMF21013.1"/>
    </source>
</evidence>
<keyword evidence="2" id="KW-1133">Transmembrane helix</keyword>
<keyword evidence="2" id="KW-0812">Transmembrane</keyword>
<feature type="region of interest" description="Disordered" evidence="1">
    <location>
        <begin position="107"/>
        <end position="130"/>
    </location>
</feature>
<dbReference type="EMBL" id="FXAC01000015">
    <property type="protein sequence ID" value="SMF21013.1"/>
    <property type="molecule type" value="Genomic_DNA"/>
</dbReference>
<protein>
    <recommendedName>
        <fullName evidence="5">Holin</fullName>
    </recommendedName>
</protein>
<proteinExistence type="predicted"/>
<dbReference type="AlphaFoldDB" id="A0A1X7DSZ3"/>
<gene>
    <name evidence="3" type="ORF">SAMN06296028_1154</name>
</gene>
<evidence type="ECO:0000256" key="2">
    <source>
        <dbReference type="SAM" id="Phobius"/>
    </source>
</evidence>
<name>A0A1X7DSZ3_9MICC</name>
<keyword evidence="4" id="KW-1185">Reference proteome</keyword>
<evidence type="ECO:0000313" key="4">
    <source>
        <dbReference type="Proteomes" id="UP000192929"/>
    </source>
</evidence>
<accession>A0A1X7DSZ3</accession>
<keyword evidence="2" id="KW-0472">Membrane</keyword>
<dbReference type="RefSeq" id="WP_085107721.1">
    <property type="nucleotide sequence ID" value="NZ_FXAC01000015.1"/>
</dbReference>
<feature type="transmembrane region" description="Helical" evidence="2">
    <location>
        <begin position="21"/>
        <end position="42"/>
    </location>
</feature>
<evidence type="ECO:0000256" key="1">
    <source>
        <dbReference type="SAM" id="MobiDB-lite"/>
    </source>
</evidence>
<organism evidence="3 4">
    <name type="scientific">Kocuria marina subsp. indica</name>
    <dbReference type="NCBI Taxonomy" id="1049583"/>
    <lineage>
        <taxon>Bacteria</taxon>
        <taxon>Bacillati</taxon>
        <taxon>Actinomycetota</taxon>
        <taxon>Actinomycetes</taxon>
        <taxon>Micrococcales</taxon>
        <taxon>Micrococcaceae</taxon>
        <taxon>Kocuria</taxon>
    </lineage>
</organism>
<feature type="transmembrane region" description="Helical" evidence="2">
    <location>
        <begin position="48"/>
        <end position="65"/>
    </location>
</feature>
<evidence type="ECO:0008006" key="5">
    <source>
        <dbReference type="Google" id="ProtNLM"/>
    </source>
</evidence>
<dbReference type="Proteomes" id="UP000192929">
    <property type="component" value="Unassembled WGS sequence"/>
</dbReference>
<sequence>MAVTIEPTGKKIGVTTMGSTAGGTLAGAATVVLVWLLGVAGVDVPPEVAAAFTVLLGGVGTLLGGKLTPSNQTRTVSEVVALPQEVTNAGPAADVVAQPVVGAAPVGSTAVDDPDSDLVAVESATGDPTT</sequence>
<reference evidence="4" key="1">
    <citation type="submission" date="2017-04" db="EMBL/GenBank/DDBJ databases">
        <authorList>
            <person name="Varghese N."/>
            <person name="Submissions S."/>
        </authorList>
    </citation>
    <scope>NUCLEOTIDE SEQUENCE [LARGE SCALE GENOMIC DNA]</scope>
    <source>
        <strain evidence="4">NIO-1021</strain>
    </source>
</reference>